<evidence type="ECO:0000256" key="4">
    <source>
        <dbReference type="ARBA" id="ARBA00038314"/>
    </source>
</evidence>
<proteinExistence type="inferred from homology"/>
<dbReference type="OrthoDB" id="2094832at2759"/>
<evidence type="ECO:0000313" key="6">
    <source>
        <dbReference type="EMBL" id="TFK50320.1"/>
    </source>
</evidence>
<feature type="domain" description="Methyltransferase" evidence="5">
    <location>
        <begin position="23"/>
        <end position="88"/>
    </location>
</feature>
<dbReference type="EMBL" id="ML213513">
    <property type="protein sequence ID" value="TFK50320.1"/>
    <property type="molecule type" value="Genomic_DNA"/>
</dbReference>
<dbReference type="STRING" id="5364.A0A5C3MYN9"/>
<reference evidence="6 7" key="1">
    <citation type="journal article" date="2019" name="Nat. Ecol. Evol.">
        <title>Megaphylogeny resolves global patterns of mushroom evolution.</title>
        <authorList>
            <person name="Varga T."/>
            <person name="Krizsan K."/>
            <person name="Foldi C."/>
            <person name="Dima B."/>
            <person name="Sanchez-Garcia M."/>
            <person name="Sanchez-Ramirez S."/>
            <person name="Szollosi G.J."/>
            <person name="Szarkandi J.G."/>
            <person name="Papp V."/>
            <person name="Albert L."/>
            <person name="Andreopoulos W."/>
            <person name="Angelini C."/>
            <person name="Antonin V."/>
            <person name="Barry K.W."/>
            <person name="Bougher N.L."/>
            <person name="Buchanan P."/>
            <person name="Buyck B."/>
            <person name="Bense V."/>
            <person name="Catcheside P."/>
            <person name="Chovatia M."/>
            <person name="Cooper J."/>
            <person name="Damon W."/>
            <person name="Desjardin D."/>
            <person name="Finy P."/>
            <person name="Geml J."/>
            <person name="Haridas S."/>
            <person name="Hughes K."/>
            <person name="Justo A."/>
            <person name="Karasinski D."/>
            <person name="Kautmanova I."/>
            <person name="Kiss B."/>
            <person name="Kocsube S."/>
            <person name="Kotiranta H."/>
            <person name="LaButti K.M."/>
            <person name="Lechner B.E."/>
            <person name="Liimatainen K."/>
            <person name="Lipzen A."/>
            <person name="Lukacs Z."/>
            <person name="Mihaltcheva S."/>
            <person name="Morgado L.N."/>
            <person name="Niskanen T."/>
            <person name="Noordeloos M.E."/>
            <person name="Ohm R.A."/>
            <person name="Ortiz-Santana B."/>
            <person name="Ovrebo C."/>
            <person name="Racz N."/>
            <person name="Riley R."/>
            <person name="Savchenko A."/>
            <person name="Shiryaev A."/>
            <person name="Soop K."/>
            <person name="Spirin V."/>
            <person name="Szebenyi C."/>
            <person name="Tomsovsky M."/>
            <person name="Tulloss R.E."/>
            <person name="Uehling J."/>
            <person name="Grigoriev I.V."/>
            <person name="Vagvolgyi C."/>
            <person name="Papp T."/>
            <person name="Martin F.M."/>
            <person name="Miettinen O."/>
            <person name="Hibbett D.S."/>
            <person name="Nagy L.G."/>
        </authorList>
    </citation>
    <scope>NUCLEOTIDE SEQUENCE [LARGE SCALE GENOMIC DNA]</scope>
    <source>
        <strain evidence="6 7">OMC1185</strain>
    </source>
</reference>
<accession>A0A5C3MYN9</accession>
<gene>
    <name evidence="6" type="ORF">OE88DRAFT_1660612</name>
</gene>
<evidence type="ECO:0000313" key="7">
    <source>
        <dbReference type="Proteomes" id="UP000305948"/>
    </source>
</evidence>
<dbReference type="InterPro" id="IPR041698">
    <property type="entry name" value="Methyltransf_25"/>
</dbReference>
<dbReference type="AlphaFoldDB" id="A0A5C3MYN9"/>
<dbReference type="Gene3D" id="3.40.50.150">
    <property type="entry name" value="Vaccinia Virus protein VP39"/>
    <property type="match status" value="1"/>
</dbReference>
<evidence type="ECO:0000259" key="5">
    <source>
        <dbReference type="Pfam" id="PF13649"/>
    </source>
</evidence>
<dbReference type="InterPro" id="IPR029063">
    <property type="entry name" value="SAM-dependent_MTases_sf"/>
</dbReference>
<dbReference type="Proteomes" id="UP000305948">
    <property type="component" value="Unassembled WGS sequence"/>
</dbReference>
<organism evidence="6 7">
    <name type="scientific">Heliocybe sulcata</name>
    <dbReference type="NCBI Taxonomy" id="5364"/>
    <lineage>
        <taxon>Eukaryota</taxon>
        <taxon>Fungi</taxon>
        <taxon>Dikarya</taxon>
        <taxon>Basidiomycota</taxon>
        <taxon>Agaricomycotina</taxon>
        <taxon>Agaricomycetes</taxon>
        <taxon>Gloeophyllales</taxon>
        <taxon>Gloeophyllaceae</taxon>
        <taxon>Heliocybe</taxon>
    </lineage>
</organism>
<dbReference type="SUPFAM" id="SSF53335">
    <property type="entry name" value="S-adenosyl-L-methionine-dependent methyltransferases"/>
    <property type="match status" value="1"/>
</dbReference>
<evidence type="ECO:0000256" key="3">
    <source>
        <dbReference type="ARBA" id="ARBA00022691"/>
    </source>
</evidence>
<keyword evidence="3" id="KW-0949">S-adenosyl-L-methionine</keyword>
<sequence>MMLKNSVYPEILESGKNGNTLLLDLGCCMGTDLRKLAQDGYPETSLLGCDLRPEYIELGYKLYSDKDTCGIRFFADNILDLPLPSPFWISTSRIDEVTKLAELTGRLTHVYTGALFHLFDESTQEALALRVATLVRHTPGSIIFGRHQGLETPGYIDDHMVRVRYAHSPASWKTLWQSVFSQLVSEEWAKEHVRVDASLPEALNIVTGQPSTMLYWSVKIV</sequence>
<dbReference type="PANTHER" id="PTHR35897:SF1">
    <property type="entry name" value="METHYLTRANSFERASE AUSD"/>
    <property type="match status" value="1"/>
</dbReference>
<dbReference type="PANTHER" id="PTHR35897">
    <property type="entry name" value="METHYLTRANSFERASE AUSD"/>
    <property type="match status" value="1"/>
</dbReference>
<dbReference type="Pfam" id="PF13649">
    <property type="entry name" value="Methyltransf_25"/>
    <property type="match status" value="1"/>
</dbReference>
<keyword evidence="7" id="KW-1185">Reference proteome</keyword>
<evidence type="ECO:0000256" key="2">
    <source>
        <dbReference type="ARBA" id="ARBA00022679"/>
    </source>
</evidence>
<dbReference type="GO" id="GO:0016740">
    <property type="term" value="F:transferase activity"/>
    <property type="evidence" value="ECO:0007669"/>
    <property type="project" value="UniProtKB-KW"/>
</dbReference>
<protein>
    <recommendedName>
        <fullName evidence="5">Methyltransferase domain-containing protein</fullName>
    </recommendedName>
</protein>
<comment type="pathway">
    <text evidence="1">Secondary metabolite biosynthesis.</text>
</comment>
<evidence type="ECO:0000256" key="1">
    <source>
        <dbReference type="ARBA" id="ARBA00005179"/>
    </source>
</evidence>
<dbReference type="InterPro" id="IPR051654">
    <property type="entry name" value="Meroterpenoid_MTases"/>
</dbReference>
<name>A0A5C3MYN9_9AGAM</name>
<keyword evidence="2" id="KW-0808">Transferase</keyword>
<comment type="similarity">
    <text evidence="4">Belongs to the class I-like SAM-binding methyltransferase superfamily.</text>
</comment>